<dbReference type="Gene3D" id="3.30.200.20">
    <property type="entry name" value="Phosphorylase Kinase, domain 1"/>
    <property type="match status" value="1"/>
</dbReference>
<dbReference type="SUPFAM" id="SSF56112">
    <property type="entry name" value="Protein kinase-like (PK-like)"/>
    <property type="match status" value="1"/>
</dbReference>
<dbReference type="InterPro" id="IPR000719">
    <property type="entry name" value="Prot_kinase_dom"/>
</dbReference>
<keyword evidence="1 8" id="KW-0723">Serine/threonine-protein kinase</keyword>
<evidence type="ECO:0000256" key="2">
    <source>
        <dbReference type="ARBA" id="ARBA00022679"/>
    </source>
</evidence>
<comment type="similarity">
    <text evidence="6">Belongs to the protein kinase superfamily. STE Ser/Thr protein kinase family. MAP kinase kinase subfamily.</text>
</comment>
<dbReference type="InterPro" id="IPR011009">
    <property type="entry name" value="Kinase-like_dom_sf"/>
</dbReference>
<sequence length="317" mass="35235">MQRAMSQDSDVSSNSGHMAAADICKNIEVLCSLGEGASGEVAKARIKTTGQIIARKTIATSPDPTIHRQLLRELNFNHNCHSPYIVQYYGAFFEPESASITICMEFCEAGSMDSIYRRVKARGGRVGEKVLAKLAESILKGLEYLYQRRIVHRDVKPSNILVTRDGQMKLCDFGVSGELINSVAGTFTGTCTYMAPERIMGQPYTITSDVWSLGVTILELALNRYPFTAEGESPMGPIELLTYLLNSPLPSLEDDEAQGIKWSRSLRDLVSRCLVRDGAVRVGPRSLLHHPLIQRAEQIPNTDMARFVAHVWNWPYP</sequence>
<protein>
    <submittedName>
        <fullName evidence="10">Mitogen-activated protein kinase kinase</fullName>
        <ecNumber evidence="10">2.7.12.2</ecNumber>
    </submittedName>
</protein>
<dbReference type="Pfam" id="PF00069">
    <property type="entry name" value="Pkinase"/>
    <property type="match status" value="1"/>
</dbReference>
<keyword evidence="5 7" id="KW-0067">ATP-binding</keyword>
<keyword evidence="2 10" id="KW-0808">Transferase</keyword>
<keyword evidence="11" id="KW-1185">Reference proteome</keyword>
<dbReference type="AlphaFoldDB" id="A0AAF0ENH6"/>
<reference evidence="10" key="1">
    <citation type="submission" date="2023-03" db="EMBL/GenBank/DDBJ databases">
        <title>Mating type loci evolution in Malassezia.</title>
        <authorList>
            <person name="Coelho M.A."/>
        </authorList>
    </citation>
    <scope>NUCLEOTIDE SEQUENCE</scope>
    <source>
        <strain evidence="10">CBS 9557</strain>
    </source>
</reference>
<evidence type="ECO:0000256" key="7">
    <source>
        <dbReference type="PROSITE-ProRule" id="PRU10141"/>
    </source>
</evidence>
<dbReference type="PANTHER" id="PTHR47448">
    <property type="entry name" value="DUAL SPECIFICITY MITOGEN-ACTIVATED PROTEIN KINASE KINASE DSOR1-LIKE PROTEIN"/>
    <property type="match status" value="1"/>
</dbReference>
<dbReference type="InterPro" id="IPR050915">
    <property type="entry name" value="MAP_kinase_kinase"/>
</dbReference>
<gene>
    <name evidence="10" type="ORF">MNAN1_002713</name>
</gene>
<feature type="domain" description="Protein kinase" evidence="9">
    <location>
        <begin position="27"/>
        <end position="293"/>
    </location>
</feature>
<evidence type="ECO:0000256" key="1">
    <source>
        <dbReference type="ARBA" id="ARBA00022527"/>
    </source>
</evidence>
<dbReference type="PROSITE" id="PS00108">
    <property type="entry name" value="PROTEIN_KINASE_ST"/>
    <property type="match status" value="1"/>
</dbReference>
<evidence type="ECO:0000256" key="5">
    <source>
        <dbReference type="ARBA" id="ARBA00022840"/>
    </source>
</evidence>
<name>A0AAF0ENH6_9BASI</name>
<proteinExistence type="inferred from homology"/>
<dbReference type="PROSITE" id="PS50011">
    <property type="entry name" value="PROTEIN_KINASE_DOM"/>
    <property type="match status" value="1"/>
</dbReference>
<evidence type="ECO:0000313" key="11">
    <source>
        <dbReference type="Proteomes" id="UP001213623"/>
    </source>
</evidence>
<dbReference type="EMBL" id="CP119895">
    <property type="protein sequence ID" value="WFD27708.1"/>
    <property type="molecule type" value="Genomic_DNA"/>
</dbReference>
<dbReference type="InterPro" id="IPR008271">
    <property type="entry name" value="Ser/Thr_kinase_AS"/>
</dbReference>
<evidence type="ECO:0000256" key="4">
    <source>
        <dbReference type="ARBA" id="ARBA00022777"/>
    </source>
</evidence>
<dbReference type="SMART" id="SM00220">
    <property type="entry name" value="S_TKc"/>
    <property type="match status" value="1"/>
</dbReference>
<dbReference type="PROSITE" id="PS00107">
    <property type="entry name" value="PROTEIN_KINASE_ATP"/>
    <property type="match status" value="1"/>
</dbReference>
<keyword evidence="4 10" id="KW-0418">Kinase</keyword>
<evidence type="ECO:0000256" key="6">
    <source>
        <dbReference type="ARBA" id="ARBA00038035"/>
    </source>
</evidence>
<keyword evidence="3 7" id="KW-0547">Nucleotide-binding</keyword>
<evidence type="ECO:0000256" key="3">
    <source>
        <dbReference type="ARBA" id="ARBA00022741"/>
    </source>
</evidence>
<dbReference type="Gene3D" id="1.10.510.10">
    <property type="entry name" value="Transferase(Phosphotransferase) domain 1"/>
    <property type="match status" value="1"/>
</dbReference>
<dbReference type="GO" id="GO:0004708">
    <property type="term" value="F:MAP kinase kinase activity"/>
    <property type="evidence" value="ECO:0007669"/>
    <property type="project" value="UniProtKB-EC"/>
</dbReference>
<organism evidence="10 11">
    <name type="scientific">Malassezia nana</name>
    <dbReference type="NCBI Taxonomy" id="180528"/>
    <lineage>
        <taxon>Eukaryota</taxon>
        <taxon>Fungi</taxon>
        <taxon>Dikarya</taxon>
        <taxon>Basidiomycota</taxon>
        <taxon>Ustilaginomycotina</taxon>
        <taxon>Malasseziomycetes</taxon>
        <taxon>Malasseziales</taxon>
        <taxon>Malasseziaceae</taxon>
        <taxon>Malassezia</taxon>
    </lineage>
</organism>
<dbReference type="EC" id="2.7.12.2" evidence="10"/>
<dbReference type="GO" id="GO:0005524">
    <property type="term" value="F:ATP binding"/>
    <property type="evidence" value="ECO:0007669"/>
    <property type="project" value="UniProtKB-UniRule"/>
</dbReference>
<dbReference type="GO" id="GO:0004674">
    <property type="term" value="F:protein serine/threonine kinase activity"/>
    <property type="evidence" value="ECO:0007669"/>
    <property type="project" value="UniProtKB-KW"/>
</dbReference>
<evidence type="ECO:0000259" key="9">
    <source>
        <dbReference type="PROSITE" id="PS50011"/>
    </source>
</evidence>
<dbReference type="Proteomes" id="UP001213623">
    <property type="component" value="Chromosome 4"/>
</dbReference>
<feature type="binding site" evidence="7">
    <location>
        <position position="56"/>
    </location>
    <ligand>
        <name>ATP</name>
        <dbReference type="ChEBI" id="CHEBI:30616"/>
    </ligand>
</feature>
<dbReference type="InterPro" id="IPR017441">
    <property type="entry name" value="Protein_kinase_ATP_BS"/>
</dbReference>
<evidence type="ECO:0000313" key="10">
    <source>
        <dbReference type="EMBL" id="WFD27708.1"/>
    </source>
</evidence>
<evidence type="ECO:0000256" key="8">
    <source>
        <dbReference type="RuleBase" id="RU000304"/>
    </source>
</evidence>
<dbReference type="PANTHER" id="PTHR47448:SF5">
    <property type="entry name" value="MITOGEN-ACTIVATED PROTEIN KINASE KINAE MKK2"/>
    <property type="match status" value="1"/>
</dbReference>
<dbReference type="FunFam" id="1.10.510.10:FF:000263">
    <property type="entry name" value="MAP kinase skh1/pek1"/>
    <property type="match status" value="1"/>
</dbReference>
<accession>A0AAF0ENH6</accession>
<dbReference type="FunFam" id="3.30.200.20:FF:000040">
    <property type="entry name" value="Dual specificity mitogen-activated protein kinase kinase"/>
    <property type="match status" value="1"/>
</dbReference>